<sequence>MHVKYTVAHSPHAAMVRKFGEESGVVQVIYLRSIITKPANGLRASLKFIMTNATCRTKSDRGPRNSSRLRASISRPVVSLSFEHYAGPHIHPDTKIACYADDIALWHTHRDIAVSAKALNKTLKGIAAWAKDLKLTIKADKTNYCIFSTDRRHRGTFNADIKIEDYNIKRVIFPTYLGAILDSELRFTTHIEQTTFKALRKLNILRKLCGTTWGSRPITLKNAHSFIIRPVLENAAPIWAPKKYPLNRNWIQFNIAHLKLLLVQFPQLTTEKLKGSPSSRVEAKPCHC</sequence>
<dbReference type="GO" id="GO:0003964">
    <property type="term" value="F:RNA-directed DNA polymerase activity"/>
    <property type="evidence" value="ECO:0007669"/>
    <property type="project" value="UniProtKB-KW"/>
</dbReference>
<evidence type="ECO:0000313" key="2">
    <source>
        <dbReference type="Proteomes" id="UP000887159"/>
    </source>
</evidence>
<reference evidence="1" key="1">
    <citation type="submission" date="2020-08" db="EMBL/GenBank/DDBJ databases">
        <title>Multicomponent nature underlies the extraordinary mechanical properties of spider dragline silk.</title>
        <authorList>
            <person name="Kono N."/>
            <person name="Nakamura H."/>
            <person name="Mori M."/>
            <person name="Yoshida Y."/>
            <person name="Ohtoshi R."/>
            <person name="Malay A.D."/>
            <person name="Moran D.A.P."/>
            <person name="Tomita M."/>
            <person name="Numata K."/>
            <person name="Arakawa K."/>
        </authorList>
    </citation>
    <scope>NUCLEOTIDE SEQUENCE</scope>
</reference>
<dbReference type="PANTHER" id="PTHR36688">
    <property type="entry name" value="ENDO/EXONUCLEASE/PHOSPHATASE DOMAIN-CONTAINING PROTEIN"/>
    <property type="match status" value="1"/>
</dbReference>
<dbReference type="PANTHER" id="PTHR36688:SF1">
    <property type="entry name" value="ENDONUCLEASE_EXONUCLEASE_PHOSPHATASE DOMAIN-CONTAINING PROTEIN"/>
    <property type="match status" value="1"/>
</dbReference>
<dbReference type="Proteomes" id="UP000887159">
    <property type="component" value="Unassembled WGS sequence"/>
</dbReference>
<comment type="caution">
    <text evidence="1">The sequence shown here is derived from an EMBL/GenBank/DDBJ whole genome shotgun (WGS) entry which is preliminary data.</text>
</comment>
<keyword evidence="1" id="KW-0695">RNA-directed DNA polymerase</keyword>
<evidence type="ECO:0000313" key="1">
    <source>
        <dbReference type="EMBL" id="GFX94062.1"/>
    </source>
</evidence>
<keyword evidence="2" id="KW-1185">Reference proteome</keyword>
<proteinExistence type="predicted"/>
<gene>
    <name evidence="1" type="primary">DDZ39_07815</name>
    <name evidence="1" type="ORF">TNCV_3414241</name>
</gene>
<dbReference type="EMBL" id="BMAU01021176">
    <property type="protein sequence ID" value="GFX94062.1"/>
    <property type="molecule type" value="Genomic_DNA"/>
</dbReference>
<dbReference type="InterPro" id="IPR052560">
    <property type="entry name" value="RdDP_mobile_element"/>
</dbReference>
<keyword evidence="1" id="KW-0548">Nucleotidyltransferase</keyword>
<keyword evidence="1" id="KW-0808">Transferase</keyword>
<organism evidence="1 2">
    <name type="scientific">Trichonephila clavipes</name>
    <name type="common">Golden silk orbweaver</name>
    <name type="synonym">Nephila clavipes</name>
    <dbReference type="NCBI Taxonomy" id="2585209"/>
    <lineage>
        <taxon>Eukaryota</taxon>
        <taxon>Metazoa</taxon>
        <taxon>Ecdysozoa</taxon>
        <taxon>Arthropoda</taxon>
        <taxon>Chelicerata</taxon>
        <taxon>Arachnida</taxon>
        <taxon>Araneae</taxon>
        <taxon>Araneomorphae</taxon>
        <taxon>Entelegynae</taxon>
        <taxon>Araneoidea</taxon>
        <taxon>Nephilidae</taxon>
        <taxon>Trichonephila</taxon>
    </lineage>
</organism>
<name>A0A8X6RRY7_TRICX</name>
<accession>A0A8X6RRY7</accession>
<dbReference type="AlphaFoldDB" id="A0A8X6RRY7"/>
<protein>
    <submittedName>
        <fullName evidence="1">Reverse transcriptase domain-containing protein</fullName>
    </submittedName>
</protein>